<reference evidence="11" key="1">
    <citation type="journal article" date="2014" name="Int. J. Syst. Evol. Microbiol.">
        <title>Complete genome sequence of Corynebacterium casei LMG S-19264T (=DSM 44701T), isolated from a smear-ripened cheese.</title>
        <authorList>
            <consortium name="US DOE Joint Genome Institute (JGI-PGF)"/>
            <person name="Walter F."/>
            <person name="Albersmeier A."/>
            <person name="Kalinowski J."/>
            <person name="Ruckert C."/>
        </authorList>
    </citation>
    <scope>NUCLEOTIDE SEQUENCE</scope>
    <source>
        <strain evidence="11">JCM 13583</strain>
    </source>
</reference>
<feature type="transmembrane region" description="Helical" evidence="9">
    <location>
        <begin position="12"/>
        <end position="29"/>
    </location>
</feature>
<feature type="transmembrane region" description="Helical" evidence="9">
    <location>
        <begin position="291"/>
        <end position="312"/>
    </location>
</feature>
<comment type="subcellular location">
    <subcellularLocation>
        <location evidence="1">Cell membrane</location>
        <topology evidence="1">Multi-pass membrane protein</topology>
    </subcellularLocation>
</comment>
<dbReference type="AlphaFoldDB" id="A0AA37BR30"/>
<evidence type="ECO:0000256" key="9">
    <source>
        <dbReference type="SAM" id="Phobius"/>
    </source>
</evidence>
<keyword evidence="5 9" id="KW-0812">Transmembrane</keyword>
<feature type="transmembrane region" description="Helical" evidence="9">
    <location>
        <begin position="262"/>
        <end position="279"/>
    </location>
</feature>
<keyword evidence="8 9" id="KW-0472">Membrane</keyword>
<gene>
    <name evidence="11" type="ORF">GCM10007108_08740</name>
</gene>
<keyword evidence="3" id="KW-0050">Antiport</keyword>
<feature type="transmembrane region" description="Helical" evidence="9">
    <location>
        <begin position="61"/>
        <end position="83"/>
    </location>
</feature>
<evidence type="ECO:0000256" key="8">
    <source>
        <dbReference type="ARBA" id="ARBA00023136"/>
    </source>
</evidence>
<evidence type="ECO:0000256" key="4">
    <source>
        <dbReference type="ARBA" id="ARBA00022475"/>
    </source>
</evidence>
<evidence type="ECO:0000256" key="5">
    <source>
        <dbReference type="ARBA" id="ARBA00022692"/>
    </source>
</evidence>
<feature type="transmembrane region" description="Helical" evidence="9">
    <location>
        <begin position="103"/>
        <end position="123"/>
    </location>
</feature>
<reference evidence="11" key="2">
    <citation type="submission" date="2022-09" db="EMBL/GenBank/DDBJ databases">
        <authorList>
            <person name="Sun Q."/>
            <person name="Ohkuma M."/>
        </authorList>
    </citation>
    <scope>NUCLEOTIDE SEQUENCE</scope>
    <source>
        <strain evidence="11">JCM 13583</strain>
    </source>
</reference>
<dbReference type="InterPro" id="IPR038770">
    <property type="entry name" value="Na+/solute_symporter_sf"/>
</dbReference>
<feature type="transmembrane region" description="Helical" evidence="9">
    <location>
        <begin position="174"/>
        <end position="197"/>
    </location>
</feature>
<accession>A0AA37BR30</accession>
<evidence type="ECO:0000256" key="7">
    <source>
        <dbReference type="ARBA" id="ARBA00023065"/>
    </source>
</evidence>
<keyword evidence="6 9" id="KW-1133">Transmembrane helix</keyword>
<feature type="transmembrane region" description="Helical" evidence="9">
    <location>
        <begin position="129"/>
        <end position="149"/>
    </location>
</feature>
<dbReference type="Proteomes" id="UP000632195">
    <property type="component" value="Unassembled WGS sequence"/>
</dbReference>
<feature type="transmembrane region" description="Helical" evidence="9">
    <location>
        <begin position="359"/>
        <end position="383"/>
    </location>
</feature>
<dbReference type="InterPro" id="IPR006153">
    <property type="entry name" value="Cation/H_exchanger_TM"/>
</dbReference>
<dbReference type="Gene3D" id="1.20.1530.20">
    <property type="match status" value="1"/>
</dbReference>
<feature type="transmembrane region" description="Helical" evidence="9">
    <location>
        <begin position="318"/>
        <end position="338"/>
    </location>
</feature>
<evidence type="ECO:0000256" key="1">
    <source>
        <dbReference type="ARBA" id="ARBA00004651"/>
    </source>
</evidence>
<keyword evidence="4" id="KW-1003">Cell membrane</keyword>
<feature type="transmembrane region" description="Helical" evidence="9">
    <location>
        <begin position="209"/>
        <end position="231"/>
    </location>
</feature>
<evidence type="ECO:0000256" key="6">
    <source>
        <dbReference type="ARBA" id="ARBA00022989"/>
    </source>
</evidence>
<dbReference type="GO" id="GO:1902600">
    <property type="term" value="P:proton transmembrane transport"/>
    <property type="evidence" value="ECO:0007669"/>
    <property type="project" value="InterPro"/>
</dbReference>
<evidence type="ECO:0000313" key="12">
    <source>
        <dbReference type="Proteomes" id="UP000632195"/>
    </source>
</evidence>
<comment type="caution">
    <text evidence="11">The sequence shown here is derived from an EMBL/GenBank/DDBJ whole genome shotgun (WGS) entry which is preliminary data.</text>
</comment>
<evidence type="ECO:0000259" key="10">
    <source>
        <dbReference type="Pfam" id="PF00999"/>
    </source>
</evidence>
<evidence type="ECO:0000256" key="3">
    <source>
        <dbReference type="ARBA" id="ARBA00022449"/>
    </source>
</evidence>
<keyword evidence="7" id="KW-0406">Ion transport</keyword>
<organism evidence="11 12">
    <name type="scientific">Thermogymnomonas acidicola</name>
    <dbReference type="NCBI Taxonomy" id="399579"/>
    <lineage>
        <taxon>Archaea</taxon>
        <taxon>Methanobacteriati</taxon>
        <taxon>Thermoplasmatota</taxon>
        <taxon>Thermoplasmata</taxon>
        <taxon>Thermoplasmatales</taxon>
        <taxon>Thermogymnomonas</taxon>
    </lineage>
</organism>
<dbReference type="PANTHER" id="PTHR32507:SF0">
    <property type="entry name" value="NA(+)_H(+) ANTIPORTER 2-RELATED"/>
    <property type="match status" value="1"/>
</dbReference>
<sequence>MVRAMLSSFASQYYQISLVLILAAFSIPISRKIAVADIPILILMGLIFGPFLGIIHHSFAIYFMTEFGSVGIGILGIVIILYYESHNINFRVIRRHFWNIVSLDTLGLVVTALVGGAIFSLMFRAPFSIGFMFGAIISPTDPATLIPLFKRIRIKEDVSGTLVGESIFNDPLSIILFTIAVAMVAPTSSYVSFFTSISSRVGIPLASVIYLLIQITVPSIIGIVVGFSVLYLNRLLNFENLLVALLLGTVLLEFTVLEASGITPFPAIIATGAIVGNFSDKSIFWNRESNFQENLSFLAQAVIFILLGSVVTRADLRAYIPYGIAISLAVMLVVRPISVYVSTLPTRAKWMPRRIDRKVVTFMSLVGPRGVVSVVLSTLPYAIGLVDANPLLLKWGPLISVMTAFVVLISIVVQTVYVPVISHRLFGMAEAKPGDKSEE</sequence>
<dbReference type="GO" id="GO:0005886">
    <property type="term" value="C:plasma membrane"/>
    <property type="evidence" value="ECO:0007669"/>
    <property type="project" value="UniProtKB-SubCell"/>
</dbReference>
<dbReference type="GO" id="GO:0015297">
    <property type="term" value="F:antiporter activity"/>
    <property type="evidence" value="ECO:0007669"/>
    <property type="project" value="UniProtKB-KW"/>
</dbReference>
<evidence type="ECO:0000313" key="11">
    <source>
        <dbReference type="EMBL" id="GGM72895.1"/>
    </source>
</evidence>
<protein>
    <submittedName>
        <fullName evidence="11">Sodium:proton antiporter</fullName>
    </submittedName>
</protein>
<dbReference type="Pfam" id="PF00999">
    <property type="entry name" value="Na_H_Exchanger"/>
    <property type="match status" value="1"/>
</dbReference>
<keyword evidence="2" id="KW-0813">Transport</keyword>
<feature type="transmembrane region" description="Helical" evidence="9">
    <location>
        <begin position="238"/>
        <end position="256"/>
    </location>
</feature>
<feature type="domain" description="Cation/H+ exchanger transmembrane" evidence="10">
    <location>
        <begin position="22"/>
        <end position="420"/>
    </location>
</feature>
<proteinExistence type="predicted"/>
<dbReference type="PANTHER" id="PTHR32507">
    <property type="entry name" value="NA(+)/H(+) ANTIPORTER 1"/>
    <property type="match status" value="1"/>
</dbReference>
<feature type="transmembrane region" description="Helical" evidence="9">
    <location>
        <begin position="395"/>
        <end position="418"/>
    </location>
</feature>
<feature type="transmembrane region" description="Helical" evidence="9">
    <location>
        <begin position="36"/>
        <end position="55"/>
    </location>
</feature>
<name>A0AA37BR30_9ARCH</name>
<keyword evidence="12" id="KW-1185">Reference proteome</keyword>
<dbReference type="EMBL" id="BMNY01000001">
    <property type="protein sequence ID" value="GGM72895.1"/>
    <property type="molecule type" value="Genomic_DNA"/>
</dbReference>
<evidence type="ECO:0000256" key="2">
    <source>
        <dbReference type="ARBA" id="ARBA00022448"/>
    </source>
</evidence>